<dbReference type="Gene3D" id="3.40.50.1980">
    <property type="entry name" value="Nitrogenase molybdenum iron protein domain"/>
    <property type="match status" value="2"/>
</dbReference>
<feature type="binding site" evidence="8">
    <location>
        <position position="413"/>
    </location>
    <ligand>
        <name>substrate</name>
    </ligand>
</feature>
<keyword evidence="13" id="KW-1185">Reference proteome</keyword>
<dbReference type="EMBL" id="BMZE01000003">
    <property type="protein sequence ID" value="GHA32858.1"/>
    <property type="molecule type" value="Genomic_DNA"/>
</dbReference>
<feature type="binding site" evidence="9">
    <location>
        <position position="251"/>
    </location>
    <ligand>
        <name>Zn(2+)</name>
        <dbReference type="ChEBI" id="CHEBI:29105"/>
    </ligand>
</feature>
<gene>
    <name evidence="12" type="primary">hisD</name>
    <name evidence="12" type="ORF">GCM10007989_31230</name>
</gene>
<evidence type="ECO:0000256" key="9">
    <source>
        <dbReference type="PIRSR" id="PIRSR000099-4"/>
    </source>
</evidence>
<evidence type="ECO:0000256" key="6">
    <source>
        <dbReference type="PIRSR" id="PIRSR000099-1"/>
    </source>
</evidence>
<feature type="binding site" evidence="9">
    <location>
        <position position="353"/>
    </location>
    <ligand>
        <name>Zn(2+)</name>
        <dbReference type="ChEBI" id="CHEBI:29105"/>
    </ligand>
</feature>
<evidence type="ECO:0000256" key="11">
    <source>
        <dbReference type="SAM" id="MobiDB-lite"/>
    </source>
</evidence>
<comment type="similarity">
    <text evidence="1 5 10">Belongs to the histidinol dehydrogenase family.</text>
</comment>
<feature type="binding site" evidence="8">
    <location>
        <position position="320"/>
    </location>
    <ligand>
        <name>substrate</name>
    </ligand>
</feature>
<keyword evidence="7" id="KW-0520">NAD</keyword>
<name>A0A918VXW6_9HYPH</name>
<feature type="binding site" evidence="7">
    <location>
        <position position="122"/>
    </location>
    <ligand>
        <name>NAD(+)</name>
        <dbReference type="ChEBI" id="CHEBI:57540"/>
    </ligand>
</feature>
<dbReference type="PANTHER" id="PTHR21256">
    <property type="entry name" value="HISTIDINOL DEHYDROGENASE HDH"/>
    <property type="match status" value="1"/>
</dbReference>
<evidence type="ECO:0000256" key="7">
    <source>
        <dbReference type="PIRSR" id="PIRSR000099-2"/>
    </source>
</evidence>
<protein>
    <submittedName>
        <fullName evidence="12">Histidinol dehydrogenase</fullName>
    </submittedName>
</protein>
<feature type="binding site" evidence="9">
    <location>
        <position position="254"/>
    </location>
    <ligand>
        <name>Zn(2+)</name>
        <dbReference type="ChEBI" id="CHEBI:29105"/>
    </ligand>
</feature>
<dbReference type="InterPro" id="IPR001692">
    <property type="entry name" value="Histidinol_DH_CS"/>
</dbReference>
<accession>A0A918VXW6</accession>
<evidence type="ECO:0000256" key="4">
    <source>
        <dbReference type="ARBA" id="ARBA00023002"/>
    </source>
</evidence>
<reference evidence="12" key="2">
    <citation type="submission" date="2020-09" db="EMBL/GenBank/DDBJ databases">
        <authorList>
            <person name="Sun Q."/>
            <person name="Kim S."/>
        </authorList>
    </citation>
    <scope>NUCLEOTIDE SEQUENCE</scope>
    <source>
        <strain evidence="12">KCTC 32437</strain>
    </source>
</reference>
<feature type="binding site" evidence="7">
    <location>
        <position position="183"/>
    </location>
    <ligand>
        <name>NAD(+)</name>
        <dbReference type="ChEBI" id="CHEBI:57540"/>
    </ligand>
</feature>
<dbReference type="GO" id="GO:0046872">
    <property type="term" value="F:metal ion binding"/>
    <property type="evidence" value="ECO:0007669"/>
    <property type="project" value="UniProtKB-KW"/>
</dbReference>
<evidence type="ECO:0000256" key="3">
    <source>
        <dbReference type="ARBA" id="ARBA00022833"/>
    </source>
</evidence>
<feature type="active site" description="Proton acceptor" evidence="6">
    <location>
        <position position="320"/>
    </location>
</feature>
<dbReference type="FunFam" id="3.40.50.1980:FF:000026">
    <property type="entry name" value="Histidinol dehydrogenase"/>
    <property type="match status" value="1"/>
</dbReference>
<dbReference type="PANTHER" id="PTHR21256:SF14">
    <property type="entry name" value="HISTIDINOL DEHYDROGENASE"/>
    <property type="match status" value="1"/>
</dbReference>
<feature type="binding site" evidence="8">
    <location>
        <position position="254"/>
    </location>
    <ligand>
        <name>substrate</name>
    </ligand>
</feature>
<dbReference type="GO" id="GO:0005829">
    <property type="term" value="C:cytosol"/>
    <property type="evidence" value="ECO:0007669"/>
    <property type="project" value="TreeGrafter"/>
</dbReference>
<dbReference type="PRINTS" id="PR00083">
    <property type="entry name" value="HOLDHDRGNASE"/>
</dbReference>
<feature type="binding site" evidence="9">
    <location>
        <position position="413"/>
    </location>
    <ligand>
        <name>Zn(2+)</name>
        <dbReference type="ChEBI" id="CHEBI:29105"/>
    </ligand>
</feature>
<dbReference type="FunFam" id="3.40.50.1980:FF:000001">
    <property type="entry name" value="Histidinol dehydrogenase"/>
    <property type="match status" value="1"/>
</dbReference>
<dbReference type="PROSITE" id="PS00611">
    <property type="entry name" value="HISOL_DEHYDROGENASE"/>
    <property type="match status" value="1"/>
</dbReference>
<dbReference type="NCBIfam" id="TIGR00069">
    <property type="entry name" value="hisD"/>
    <property type="match status" value="1"/>
</dbReference>
<feature type="binding site" evidence="8">
    <location>
        <position position="353"/>
    </location>
    <ligand>
        <name>substrate</name>
    </ligand>
</feature>
<dbReference type="InterPro" id="IPR016161">
    <property type="entry name" value="Ald_DH/histidinol_DH"/>
</dbReference>
<dbReference type="PIRSF" id="PIRSF000099">
    <property type="entry name" value="Histidinol_dh"/>
    <property type="match status" value="1"/>
</dbReference>
<dbReference type="Pfam" id="PF00815">
    <property type="entry name" value="Histidinol_dh"/>
    <property type="match status" value="1"/>
</dbReference>
<evidence type="ECO:0000256" key="8">
    <source>
        <dbReference type="PIRSR" id="PIRSR000099-3"/>
    </source>
</evidence>
<sequence>MSVAYLKSGKPETERSQDDTRTRETVEAVLADIETRGDAAVRELSEKFDKYSPKAFRLSAEDIDALIAQVSEKDLEDIRFAQAQVRRFAEAQRASMTDIEIETMPGVILGHKNIPVQSVGCYVPAGKFPMVASAHMSVLTASVAGVPRIVAATPPFKGAPNPAVIAAMHLGGAHEIYVLGGIQAVGAMAIGTETIAPVDMLVGPGNAFVAEAKRQLFGRVGIDLFAGPTETMVIADETVDAEMCATDLLGQAEHGYNSPAILLTNSEKLAKETLSEIERILTILPTAETARASWEAYGEIIVCDTYEEMLDTANEIASEHVQVMTDRDDWFLENMHSYGALFLGPRTNVANGDKVIGTNHTLPTRKAGRYTGGLWVGKFLKTHSYQRVTTDEAAAEIGAYCSRLCLLEGFVGHAEQANLRVRRYGGQNIGYGKPAA</sequence>
<evidence type="ECO:0000256" key="2">
    <source>
        <dbReference type="ARBA" id="ARBA00022723"/>
    </source>
</evidence>
<feature type="binding site" evidence="8">
    <location>
        <position position="408"/>
    </location>
    <ligand>
        <name>substrate</name>
    </ligand>
</feature>
<evidence type="ECO:0000256" key="10">
    <source>
        <dbReference type="RuleBase" id="RU004175"/>
    </source>
</evidence>
<evidence type="ECO:0000256" key="5">
    <source>
        <dbReference type="PIRNR" id="PIRNR000099"/>
    </source>
</evidence>
<keyword evidence="2 9" id="KW-0479">Metal-binding</keyword>
<feature type="binding site" evidence="8">
    <location>
        <position position="229"/>
    </location>
    <ligand>
        <name>substrate</name>
    </ligand>
</feature>
<comment type="cofactor">
    <cofactor evidence="9">
        <name>Zn(2+)</name>
        <dbReference type="ChEBI" id="CHEBI:29105"/>
    </cofactor>
    <text evidence="9">Binds 1 zinc ion per subunit.</text>
</comment>
<feature type="active site" description="Proton acceptor" evidence="6">
    <location>
        <position position="319"/>
    </location>
</feature>
<evidence type="ECO:0000313" key="12">
    <source>
        <dbReference type="EMBL" id="GHA32858.1"/>
    </source>
</evidence>
<keyword evidence="4 5" id="KW-0560">Oxidoreductase</keyword>
<dbReference type="Gene3D" id="1.20.5.1300">
    <property type="match status" value="1"/>
</dbReference>
<evidence type="ECO:0000313" key="13">
    <source>
        <dbReference type="Proteomes" id="UP000646579"/>
    </source>
</evidence>
<feature type="binding site" evidence="8">
    <location>
        <position position="251"/>
    </location>
    <ligand>
        <name>substrate</name>
    </ligand>
</feature>
<dbReference type="CDD" id="cd06572">
    <property type="entry name" value="Histidinol_dh"/>
    <property type="match status" value="1"/>
</dbReference>
<comment type="caution">
    <text evidence="12">The sequence shown here is derived from an EMBL/GenBank/DDBJ whole genome shotgun (WGS) entry which is preliminary data.</text>
</comment>
<evidence type="ECO:0000256" key="1">
    <source>
        <dbReference type="ARBA" id="ARBA00010178"/>
    </source>
</evidence>
<feature type="region of interest" description="Disordered" evidence="11">
    <location>
        <begin position="1"/>
        <end position="24"/>
    </location>
</feature>
<dbReference type="RefSeq" id="WP_189426641.1">
    <property type="nucleotide sequence ID" value="NZ_BMZE01000003.1"/>
</dbReference>
<organism evidence="12 13">
    <name type="scientific">Devosia pacifica</name>
    <dbReference type="NCBI Taxonomy" id="1335967"/>
    <lineage>
        <taxon>Bacteria</taxon>
        <taxon>Pseudomonadati</taxon>
        <taxon>Pseudomonadota</taxon>
        <taxon>Alphaproteobacteria</taxon>
        <taxon>Hyphomicrobiales</taxon>
        <taxon>Devosiaceae</taxon>
        <taxon>Devosia</taxon>
    </lineage>
</organism>
<feature type="binding site" evidence="7">
    <location>
        <position position="206"/>
    </location>
    <ligand>
        <name>NAD(+)</name>
        <dbReference type="ChEBI" id="CHEBI:57540"/>
    </ligand>
</feature>
<dbReference type="InterPro" id="IPR022695">
    <property type="entry name" value="Histidinol_DH_monofunct"/>
</dbReference>
<keyword evidence="3 9" id="KW-0862">Zinc</keyword>
<dbReference type="GO" id="GO:0051287">
    <property type="term" value="F:NAD binding"/>
    <property type="evidence" value="ECO:0007669"/>
    <property type="project" value="InterPro"/>
</dbReference>
<dbReference type="GO" id="GO:0000105">
    <property type="term" value="P:L-histidine biosynthetic process"/>
    <property type="evidence" value="ECO:0007669"/>
    <property type="project" value="InterPro"/>
</dbReference>
<feature type="compositionally biased region" description="Basic and acidic residues" evidence="11">
    <location>
        <begin position="9"/>
        <end position="24"/>
    </location>
</feature>
<dbReference type="GO" id="GO:0004399">
    <property type="term" value="F:histidinol dehydrogenase activity"/>
    <property type="evidence" value="ECO:0007669"/>
    <property type="project" value="InterPro"/>
</dbReference>
<dbReference type="AlphaFoldDB" id="A0A918VXW6"/>
<dbReference type="SUPFAM" id="SSF53720">
    <property type="entry name" value="ALDH-like"/>
    <property type="match status" value="1"/>
</dbReference>
<proteinExistence type="inferred from homology"/>
<dbReference type="InterPro" id="IPR012131">
    <property type="entry name" value="Hstdl_DH"/>
</dbReference>
<dbReference type="Proteomes" id="UP000646579">
    <property type="component" value="Unassembled WGS sequence"/>
</dbReference>
<reference evidence="12" key="1">
    <citation type="journal article" date="2014" name="Int. J. Syst. Evol. Microbiol.">
        <title>Complete genome sequence of Corynebacterium casei LMG S-19264T (=DSM 44701T), isolated from a smear-ripened cheese.</title>
        <authorList>
            <consortium name="US DOE Joint Genome Institute (JGI-PGF)"/>
            <person name="Walter F."/>
            <person name="Albersmeier A."/>
            <person name="Kalinowski J."/>
            <person name="Ruckert C."/>
        </authorList>
    </citation>
    <scope>NUCLEOTIDE SEQUENCE</scope>
    <source>
        <strain evidence="12">KCTC 32437</strain>
    </source>
</reference>